<dbReference type="PRINTS" id="PR00344">
    <property type="entry name" value="BCTRLSENSOR"/>
</dbReference>
<proteinExistence type="inferred from homology"/>
<feature type="modified residue" description="4-aspartylphosphate" evidence="14">
    <location>
        <position position="835"/>
    </location>
</feature>
<dbReference type="Pfam" id="PF02518">
    <property type="entry name" value="HATPase_c"/>
    <property type="match status" value="1"/>
</dbReference>
<evidence type="ECO:0000313" key="20">
    <source>
        <dbReference type="EMBL" id="EHB67211.1"/>
    </source>
</evidence>
<dbReference type="CDD" id="cd06225">
    <property type="entry name" value="HAMP"/>
    <property type="match status" value="1"/>
</dbReference>
<dbReference type="EC" id="2.7.13.3" evidence="4"/>
<keyword evidence="6 14" id="KW-0597">Phosphoprotein</keyword>
<gene>
    <name evidence="20" type="ORF">PaelaDRAFT_1435</name>
</gene>
<dbReference type="PANTHER" id="PTHR43047">
    <property type="entry name" value="TWO-COMPONENT HISTIDINE PROTEIN KINASE"/>
    <property type="match status" value="1"/>
</dbReference>
<keyword evidence="5" id="KW-1003">Cell membrane</keyword>
<name>G4HBA2_9BACL</name>
<evidence type="ECO:0000256" key="8">
    <source>
        <dbReference type="ARBA" id="ARBA00022741"/>
    </source>
</evidence>
<keyword evidence="9 20" id="KW-0418">Kinase</keyword>
<keyword evidence="16" id="KW-1133">Transmembrane helix</keyword>
<dbReference type="InterPro" id="IPR003660">
    <property type="entry name" value="HAMP_dom"/>
</dbReference>
<dbReference type="PROSITE" id="PS50110">
    <property type="entry name" value="RESPONSE_REGULATORY"/>
    <property type="match status" value="1"/>
</dbReference>
<keyword evidence="7" id="KW-0808">Transferase</keyword>
<evidence type="ECO:0000256" key="9">
    <source>
        <dbReference type="ARBA" id="ARBA00022777"/>
    </source>
</evidence>
<keyword evidence="12 16" id="KW-0472">Membrane</keyword>
<dbReference type="Proteomes" id="UP000003891">
    <property type="component" value="Unassembled WGS sequence"/>
</dbReference>
<dbReference type="Pfam" id="PF05227">
    <property type="entry name" value="CHASE3"/>
    <property type="match status" value="1"/>
</dbReference>
<dbReference type="InterPro" id="IPR001789">
    <property type="entry name" value="Sig_transdc_resp-reg_receiver"/>
</dbReference>
<dbReference type="SUPFAM" id="SSF52172">
    <property type="entry name" value="CheY-like"/>
    <property type="match status" value="1"/>
</dbReference>
<evidence type="ECO:0000256" key="7">
    <source>
        <dbReference type="ARBA" id="ARBA00022679"/>
    </source>
</evidence>
<dbReference type="InterPro" id="IPR004358">
    <property type="entry name" value="Sig_transdc_His_kin-like_C"/>
</dbReference>
<dbReference type="Pfam" id="PF00672">
    <property type="entry name" value="HAMP"/>
    <property type="match status" value="1"/>
</dbReference>
<comment type="subcellular location">
    <subcellularLocation>
        <location evidence="2">Cell membrane</location>
        <topology evidence="2">Multi-pass membrane protein</topology>
    </subcellularLocation>
</comment>
<dbReference type="PROSITE" id="PS50885">
    <property type="entry name" value="HAMP"/>
    <property type="match status" value="1"/>
</dbReference>
<feature type="domain" description="Histidine kinase" evidence="17">
    <location>
        <begin position="511"/>
        <end position="741"/>
    </location>
</feature>
<dbReference type="SMART" id="SM00388">
    <property type="entry name" value="HisKA"/>
    <property type="match status" value="1"/>
</dbReference>
<comment type="catalytic activity">
    <reaction evidence="1">
        <text>ATP + protein L-histidine = ADP + protein N-phospho-L-histidine.</text>
        <dbReference type="EC" id="2.7.13.3"/>
    </reaction>
</comment>
<evidence type="ECO:0000259" key="17">
    <source>
        <dbReference type="PROSITE" id="PS50109"/>
    </source>
</evidence>
<evidence type="ECO:0000259" key="19">
    <source>
        <dbReference type="PROSITE" id="PS50885"/>
    </source>
</evidence>
<dbReference type="GO" id="GO:0005886">
    <property type="term" value="C:plasma membrane"/>
    <property type="evidence" value="ECO:0007669"/>
    <property type="project" value="UniProtKB-SubCell"/>
</dbReference>
<evidence type="ECO:0000256" key="2">
    <source>
        <dbReference type="ARBA" id="ARBA00004651"/>
    </source>
</evidence>
<evidence type="ECO:0000256" key="12">
    <source>
        <dbReference type="ARBA" id="ARBA00023136"/>
    </source>
</evidence>
<dbReference type="FunFam" id="3.30.565.10:FF:000010">
    <property type="entry name" value="Sensor histidine kinase RcsC"/>
    <property type="match status" value="1"/>
</dbReference>
<dbReference type="Pfam" id="PF13185">
    <property type="entry name" value="GAF_2"/>
    <property type="match status" value="1"/>
</dbReference>
<dbReference type="SMART" id="SM00448">
    <property type="entry name" value="REC"/>
    <property type="match status" value="1"/>
</dbReference>
<evidence type="ECO:0000256" key="4">
    <source>
        <dbReference type="ARBA" id="ARBA00012438"/>
    </source>
</evidence>
<feature type="domain" description="Response regulatory" evidence="18">
    <location>
        <begin position="785"/>
        <end position="900"/>
    </location>
</feature>
<dbReference type="PATRIC" id="fig|743719.3.peg.1443"/>
<feature type="coiled-coil region" evidence="15">
    <location>
        <begin position="435"/>
        <end position="501"/>
    </location>
</feature>
<dbReference type="InterPro" id="IPR036890">
    <property type="entry name" value="HATPase_C_sf"/>
</dbReference>
<evidence type="ECO:0000256" key="14">
    <source>
        <dbReference type="PROSITE-ProRule" id="PRU00169"/>
    </source>
</evidence>
<dbReference type="InterPro" id="IPR003661">
    <property type="entry name" value="HisK_dim/P_dom"/>
</dbReference>
<organism evidence="20 21">
    <name type="scientific">Paenibacillus lactis 154</name>
    <dbReference type="NCBI Taxonomy" id="743719"/>
    <lineage>
        <taxon>Bacteria</taxon>
        <taxon>Bacillati</taxon>
        <taxon>Bacillota</taxon>
        <taxon>Bacilli</taxon>
        <taxon>Bacillales</taxon>
        <taxon>Paenibacillaceae</taxon>
        <taxon>Paenibacillus</taxon>
    </lineage>
</organism>
<dbReference type="eggNOG" id="COG2205">
    <property type="taxonomic scope" value="Bacteria"/>
</dbReference>
<dbReference type="Pfam" id="PF00072">
    <property type="entry name" value="Response_reg"/>
    <property type="match status" value="1"/>
</dbReference>
<feature type="transmembrane region" description="Helical" evidence="16">
    <location>
        <begin position="196"/>
        <end position="218"/>
    </location>
</feature>
<dbReference type="CDD" id="cd00082">
    <property type="entry name" value="HisKA"/>
    <property type="match status" value="1"/>
</dbReference>
<dbReference type="InterPro" id="IPR003018">
    <property type="entry name" value="GAF"/>
</dbReference>
<evidence type="ECO:0000256" key="15">
    <source>
        <dbReference type="SAM" id="Coils"/>
    </source>
</evidence>
<protein>
    <recommendedName>
        <fullName evidence="13">Circadian input-output histidine kinase CikA</fullName>
        <ecNumber evidence="4">2.7.13.3</ecNumber>
    </recommendedName>
</protein>
<dbReference type="GO" id="GO:0005524">
    <property type="term" value="F:ATP binding"/>
    <property type="evidence" value="ECO:0007669"/>
    <property type="project" value="UniProtKB-KW"/>
</dbReference>
<keyword evidence="16" id="KW-0812">Transmembrane</keyword>
<dbReference type="CDD" id="cd17546">
    <property type="entry name" value="REC_hyHK_CKI1_RcsC-like"/>
    <property type="match status" value="1"/>
</dbReference>
<evidence type="ECO:0000259" key="18">
    <source>
        <dbReference type="PROSITE" id="PS50110"/>
    </source>
</evidence>
<dbReference type="InterPro" id="IPR007891">
    <property type="entry name" value="CHASE3"/>
</dbReference>
<dbReference type="PROSITE" id="PS50109">
    <property type="entry name" value="HIS_KIN"/>
    <property type="match status" value="1"/>
</dbReference>
<dbReference type="EMBL" id="AGIP01000002">
    <property type="protein sequence ID" value="EHB67211.1"/>
    <property type="molecule type" value="Genomic_DNA"/>
</dbReference>
<dbReference type="Gene3D" id="3.30.450.40">
    <property type="match status" value="1"/>
</dbReference>
<evidence type="ECO:0000256" key="5">
    <source>
        <dbReference type="ARBA" id="ARBA00022475"/>
    </source>
</evidence>
<comment type="similarity">
    <text evidence="3">In the N-terminal section; belongs to the phytochrome family.</text>
</comment>
<dbReference type="SUPFAM" id="SSF55781">
    <property type="entry name" value="GAF domain-like"/>
    <property type="match status" value="1"/>
</dbReference>
<evidence type="ECO:0000256" key="11">
    <source>
        <dbReference type="ARBA" id="ARBA00023012"/>
    </source>
</evidence>
<dbReference type="Gene3D" id="1.10.287.130">
    <property type="match status" value="1"/>
</dbReference>
<dbReference type="Gene3D" id="6.10.340.10">
    <property type="match status" value="1"/>
</dbReference>
<dbReference type="SUPFAM" id="SSF55874">
    <property type="entry name" value="ATPase domain of HSP90 chaperone/DNA topoisomerase II/histidine kinase"/>
    <property type="match status" value="1"/>
</dbReference>
<sequence length="905" mass="101946">MKMGEIGCLSNNLKINIRIKIVLGYLLILLCLGAFLWIVSDRISSLQQEADFIEQHDIEVHNLTHEIEKNMLEMETGQRGYVITGDEDYLEPFNNALTAWQINYNKLYQLISDNAEQANHLENIKENIKEWIQVAGQPAVQLKQLGHDEEALHFFINDPGQQAMDSIHDMFLSFRKTERELTAARIDDMRHSNTNLLYTMYALWAGAAFITIGAAWFVSKSIVRPILQVTHMISDIVKGGSLAQRVQVHSHDEVRKLADTTNELLALVSRQNWAKDHVNVMSTLLQSADKVETASRFYIHKLASILNLPYGAVFIVRKGPELVKAAAFADPDGEPWDKVRDRFLPGEGLVGQCMLEKRMIILDDIPPNYVRIESGLGDAEPSTLLLAPVLFEDKVLGVIELAMFRPLDALEMQLLEQLTHQLGISLNSIRSKMEIQQLYHESQTLNEELQSQTEELQTQTEELQTHTVEMQLLNEKLATQKEAALIAAQELENYAKELEQSSKYKSQFLANMSHELRTPLNSMLILSQILSENKNGNLTEEEQHYASVIHNSGSELLNLINDILDLSKVEAGKMQIDMDLVNLTELPEQMRGYFAKSAESKNLDFVIEMDDDLPDIIYSDGLRLHQILRNLLSNAIKFTESGRVRLHVSKMNSIVTSDFMITGEAIAFSVEDTGIGIASNQLHSIFEAFHQGEEMTARKFGGTGLGLSISLHLAKLLGGYITVESEEGKGSTFILYLPLVTDSETVESLFIMPEAAAARSEEILQDYQTTGVKEPECLKELEHKTVLIVDDDIRNVYGLTNALENLHMTVYTAQNGYECLELLEKHPEIDFVLLDIVMPEMDGVEALKRIRSNPDWADLPIIIMTARAMDRDQYLGYGANGYIMKPVRMEKVVAAIKELTGDQGA</sequence>
<dbReference type="InterPro" id="IPR029016">
    <property type="entry name" value="GAF-like_dom_sf"/>
</dbReference>
<dbReference type="Gene3D" id="3.40.50.2300">
    <property type="match status" value="1"/>
</dbReference>
<dbReference type="Gene3D" id="3.30.565.10">
    <property type="entry name" value="Histidine kinase-like ATPase, C-terminal domain"/>
    <property type="match status" value="1"/>
</dbReference>
<dbReference type="CDD" id="cd19410">
    <property type="entry name" value="HK9-like_sensor"/>
    <property type="match status" value="1"/>
</dbReference>
<keyword evidence="11" id="KW-0902">Two-component regulatory system</keyword>
<keyword evidence="10" id="KW-0067">ATP-binding</keyword>
<dbReference type="GO" id="GO:0000155">
    <property type="term" value="F:phosphorelay sensor kinase activity"/>
    <property type="evidence" value="ECO:0007669"/>
    <property type="project" value="InterPro"/>
</dbReference>
<accession>G4HBA2</accession>
<dbReference type="InterPro" id="IPR011006">
    <property type="entry name" value="CheY-like_superfamily"/>
</dbReference>
<keyword evidence="15" id="KW-0175">Coiled coil</keyword>
<evidence type="ECO:0000313" key="21">
    <source>
        <dbReference type="Proteomes" id="UP000003891"/>
    </source>
</evidence>
<evidence type="ECO:0000256" key="1">
    <source>
        <dbReference type="ARBA" id="ARBA00000085"/>
    </source>
</evidence>
<evidence type="ECO:0000256" key="6">
    <source>
        <dbReference type="ARBA" id="ARBA00022553"/>
    </source>
</evidence>
<evidence type="ECO:0000256" key="10">
    <source>
        <dbReference type="ARBA" id="ARBA00022840"/>
    </source>
</evidence>
<dbReference type="InterPro" id="IPR003594">
    <property type="entry name" value="HATPase_dom"/>
</dbReference>
<dbReference type="SUPFAM" id="SSF47384">
    <property type="entry name" value="Homodimeric domain of signal transducing histidine kinase"/>
    <property type="match status" value="1"/>
</dbReference>
<dbReference type="AlphaFoldDB" id="G4HBA2"/>
<dbReference type="Pfam" id="PF00512">
    <property type="entry name" value="HisKA"/>
    <property type="match status" value="1"/>
</dbReference>
<feature type="domain" description="HAMP" evidence="19">
    <location>
        <begin position="220"/>
        <end position="266"/>
    </location>
</feature>
<evidence type="ECO:0000256" key="13">
    <source>
        <dbReference type="ARBA" id="ARBA00074306"/>
    </source>
</evidence>
<evidence type="ECO:0000256" key="3">
    <source>
        <dbReference type="ARBA" id="ARBA00006402"/>
    </source>
</evidence>
<dbReference type="STRING" id="743719.PaelaDRAFT_1435"/>
<keyword evidence="8" id="KW-0547">Nucleotide-binding</keyword>
<reference evidence="20 21" key="1">
    <citation type="submission" date="2011-09" db="EMBL/GenBank/DDBJ databases">
        <title>The draft genome of Paenibacillus lactis 154.</title>
        <authorList>
            <consortium name="US DOE Joint Genome Institute (JGI-PGF)"/>
            <person name="Lucas S."/>
            <person name="Han J."/>
            <person name="Lapidus A."/>
            <person name="Cheng J.-F."/>
            <person name="Goodwin L."/>
            <person name="Pitluck S."/>
            <person name="Peters L."/>
            <person name="Land M.L."/>
            <person name="Hauser L."/>
            <person name="Siebers A."/>
            <person name="Thelen M."/>
            <person name="Hugenholtz P."/>
            <person name="Allgaier M."/>
            <person name="Woyke T.J."/>
        </authorList>
    </citation>
    <scope>NUCLEOTIDE SEQUENCE [LARGE SCALE GENOMIC DNA]</scope>
    <source>
        <strain evidence="20 21">154</strain>
    </source>
</reference>
<dbReference type="InterPro" id="IPR036097">
    <property type="entry name" value="HisK_dim/P_sf"/>
</dbReference>
<dbReference type="InterPro" id="IPR005467">
    <property type="entry name" value="His_kinase_dom"/>
</dbReference>
<feature type="transmembrane region" description="Helical" evidence="16">
    <location>
        <begin position="21"/>
        <end position="39"/>
    </location>
</feature>
<dbReference type="SMART" id="SM00387">
    <property type="entry name" value="HATPase_c"/>
    <property type="match status" value="1"/>
</dbReference>
<dbReference type="CDD" id="cd16922">
    <property type="entry name" value="HATPase_EvgS-ArcB-TorS-like"/>
    <property type="match status" value="1"/>
</dbReference>
<evidence type="ECO:0000256" key="16">
    <source>
        <dbReference type="SAM" id="Phobius"/>
    </source>
</evidence>
<dbReference type="SMART" id="SM00065">
    <property type="entry name" value="GAF"/>
    <property type="match status" value="1"/>
</dbReference>